<protein>
    <recommendedName>
        <fullName evidence="3">RNase H type-1 domain-containing protein</fullName>
    </recommendedName>
</protein>
<evidence type="ECO:0000313" key="1">
    <source>
        <dbReference type="EMBL" id="MBA0846575.1"/>
    </source>
</evidence>
<gene>
    <name evidence="1" type="ORF">Goshw_004064</name>
</gene>
<dbReference type="PANTHER" id="PTHR47074">
    <property type="entry name" value="BNAC02G40300D PROTEIN"/>
    <property type="match status" value="1"/>
</dbReference>
<proteinExistence type="predicted"/>
<dbReference type="AlphaFoldDB" id="A0A7J9KJD3"/>
<organism evidence="1 2">
    <name type="scientific">Gossypium schwendimanii</name>
    <name type="common">Cotton</name>
    <dbReference type="NCBI Taxonomy" id="34291"/>
    <lineage>
        <taxon>Eukaryota</taxon>
        <taxon>Viridiplantae</taxon>
        <taxon>Streptophyta</taxon>
        <taxon>Embryophyta</taxon>
        <taxon>Tracheophyta</taxon>
        <taxon>Spermatophyta</taxon>
        <taxon>Magnoliopsida</taxon>
        <taxon>eudicotyledons</taxon>
        <taxon>Gunneridae</taxon>
        <taxon>Pentapetalae</taxon>
        <taxon>rosids</taxon>
        <taxon>malvids</taxon>
        <taxon>Malvales</taxon>
        <taxon>Malvaceae</taxon>
        <taxon>Malvoideae</taxon>
        <taxon>Gossypium</taxon>
    </lineage>
</organism>
<sequence length="293" mass="32942">MWVPSLPEKRIPVPESNTLVRLVSNLINPQTRQWIEQKLTTHLTDEVAKRHTFILLGIYWTIWWFGGDETSGEFAVQSAYKILLHEDISPENKLPVGRIEYERWRPPDSPFLKINYDVAFNGKEMRSCTGIVVRNGGGHVVGSRGIVNCHIPTEFATDALVCLQAMSLGVDLGFREGPKIKVEMFSRCSYRHVSRYANTVAHILAKRGVDEGWECLLAKSLEWDLEEFGGSEGIGIVFRRPLNDGVFVVEEPGWGMRSSGIGERVGFLGEGCAIGLEIQMFLGCWTWDNGRGT</sequence>
<name>A0A7J9KJD3_GOSSC</name>
<comment type="caution">
    <text evidence="1">The sequence shown here is derived from an EMBL/GenBank/DDBJ whole genome shotgun (WGS) entry which is preliminary data.</text>
</comment>
<evidence type="ECO:0008006" key="3">
    <source>
        <dbReference type="Google" id="ProtNLM"/>
    </source>
</evidence>
<dbReference type="Proteomes" id="UP000593576">
    <property type="component" value="Unassembled WGS sequence"/>
</dbReference>
<accession>A0A7J9KJD3</accession>
<dbReference type="OrthoDB" id="999700at2759"/>
<evidence type="ECO:0000313" key="2">
    <source>
        <dbReference type="Proteomes" id="UP000593576"/>
    </source>
</evidence>
<dbReference type="InterPro" id="IPR052929">
    <property type="entry name" value="RNase_H-like_EbsB-rel"/>
</dbReference>
<dbReference type="EMBL" id="JABFAF010000001">
    <property type="protein sequence ID" value="MBA0846575.1"/>
    <property type="molecule type" value="Genomic_DNA"/>
</dbReference>
<reference evidence="1 2" key="1">
    <citation type="journal article" date="2019" name="Genome Biol. Evol.">
        <title>Insights into the evolution of the New World diploid cottons (Gossypium, subgenus Houzingenia) based on genome sequencing.</title>
        <authorList>
            <person name="Grover C.E."/>
            <person name="Arick M.A. 2nd"/>
            <person name="Thrash A."/>
            <person name="Conover J.L."/>
            <person name="Sanders W.S."/>
            <person name="Peterson D.G."/>
            <person name="Frelichowski J.E."/>
            <person name="Scheffler J.A."/>
            <person name="Scheffler B.E."/>
            <person name="Wendel J.F."/>
        </authorList>
    </citation>
    <scope>NUCLEOTIDE SEQUENCE [LARGE SCALE GENOMIC DNA]</scope>
    <source>
        <strain evidence="1">1</strain>
        <tissue evidence="1">Leaf</tissue>
    </source>
</reference>
<dbReference type="PANTHER" id="PTHR47074:SF61">
    <property type="entry name" value="RNASE H TYPE-1 DOMAIN-CONTAINING PROTEIN"/>
    <property type="match status" value="1"/>
</dbReference>
<feature type="non-terminal residue" evidence="1">
    <location>
        <position position="293"/>
    </location>
</feature>
<keyword evidence="2" id="KW-1185">Reference proteome</keyword>